<sequence>RANDTGVLSYKDHLPVSHIIIGDTNRTGSEAIYHIGPLRCYGDKVSVSFDRESSVTFTFQEPFSVMQNRSSQASSVPRQSSSRAREDMAFTFITSQSPAMLLTVSTFSQQYIAVILTHNGSLQIWYHLQTHRIPDVFSPILSSLADGRIHRIRIHREGKDLYVQIDQDIHRKYTLSSDAELILIRSLTLGKVIRRDSFQEEVVQAGLKGFIGCLSSVQFNHVAPLKAALLNRGSSLVTIRGPLVQSNCGALADSITSHNLRDQVATTNKDKEQHGGDTQSDVAVIAGVVTAVVFITVCVLAVVTRLLYRRRTQRTNDSIKEKEHRHSMETENRTEMHLHSSVRDTMKEYYI</sequence>
<accession>A0ACB7EFF6</accession>
<gene>
    <name evidence="1" type="primary">CNTNAP5.2</name>
    <name evidence="1" type="ORF">GBF38_018240</name>
</gene>
<dbReference type="Proteomes" id="UP000805704">
    <property type="component" value="Chromosome 8"/>
</dbReference>
<proteinExistence type="predicted"/>
<comment type="caution">
    <text evidence="1">The sequence shown here is derived from an EMBL/GenBank/DDBJ whole genome shotgun (WGS) entry which is preliminary data.</text>
</comment>
<evidence type="ECO:0000313" key="1">
    <source>
        <dbReference type="EMBL" id="KAG8000938.1"/>
    </source>
</evidence>
<protein>
    <submittedName>
        <fullName evidence="1">Contactin-associated protein-like 5</fullName>
    </submittedName>
</protein>
<reference evidence="1" key="1">
    <citation type="submission" date="2020-04" db="EMBL/GenBank/DDBJ databases">
        <title>A chromosome-scale assembly and high-density genetic map of the yellow drum (Nibea albiflora) genome.</title>
        <authorList>
            <person name="Xu D."/>
            <person name="Zhang W."/>
            <person name="Chen R."/>
            <person name="Tan P."/>
            <person name="Wang L."/>
            <person name="Song H."/>
            <person name="Tian L."/>
            <person name="Zhu Q."/>
            <person name="Wang B."/>
        </authorList>
    </citation>
    <scope>NUCLEOTIDE SEQUENCE</scope>
    <source>
        <strain evidence="1">ZJHYS-2018</strain>
    </source>
</reference>
<dbReference type="EMBL" id="CM024796">
    <property type="protein sequence ID" value="KAG8000938.1"/>
    <property type="molecule type" value="Genomic_DNA"/>
</dbReference>
<evidence type="ECO:0000313" key="2">
    <source>
        <dbReference type="Proteomes" id="UP000805704"/>
    </source>
</evidence>
<name>A0ACB7EFF6_NIBAL</name>
<feature type="non-terminal residue" evidence="1">
    <location>
        <position position="1"/>
    </location>
</feature>
<keyword evidence="2" id="KW-1185">Reference proteome</keyword>
<organism evidence="1 2">
    <name type="scientific">Nibea albiflora</name>
    <name type="common">Yellow drum</name>
    <name type="synonym">Corvina albiflora</name>
    <dbReference type="NCBI Taxonomy" id="240163"/>
    <lineage>
        <taxon>Eukaryota</taxon>
        <taxon>Metazoa</taxon>
        <taxon>Chordata</taxon>
        <taxon>Craniata</taxon>
        <taxon>Vertebrata</taxon>
        <taxon>Euteleostomi</taxon>
        <taxon>Actinopterygii</taxon>
        <taxon>Neopterygii</taxon>
        <taxon>Teleostei</taxon>
        <taxon>Neoteleostei</taxon>
        <taxon>Acanthomorphata</taxon>
        <taxon>Eupercaria</taxon>
        <taxon>Sciaenidae</taxon>
        <taxon>Nibea</taxon>
    </lineage>
</organism>